<gene>
    <name evidence="1" type="ORF">QPL79_07450</name>
</gene>
<name>A0ABD4Z793_9CREN</name>
<keyword evidence="2" id="KW-1185">Reference proteome</keyword>
<accession>A0ABD4Z793</accession>
<dbReference type="RefSeq" id="WP_285274181.1">
    <property type="nucleotide sequence ID" value="NZ_JASNVW010000005.1"/>
</dbReference>
<evidence type="ECO:0000313" key="2">
    <source>
        <dbReference type="Proteomes" id="UP001529235"/>
    </source>
</evidence>
<dbReference type="EMBL" id="JASNVW010000005">
    <property type="protein sequence ID" value="MDK6029196.1"/>
    <property type="molecule type" value="Genomic_DNA"/>
</dbReference>
<dbReference type="AlphaFoldDB" id="A0ABD4Z793"/>
<proteinExistence type="predicted"/>
<dbReference type="Proteomes" id="UP001529235">
    <property type="component" value="Unassembled WGS sequence"/>
</dbReference>
<organism evidence="1 2">
    <name type="scientific">Ignisphaera cupida</name>
    <dbReference type="NCBI Taxonomy" id="3050454"/>
    <lineage>
        <taxon>Archaea</taxon>
        <taxon>Thermoproteota</taxon>
        <taxon>Thermoprotei</taxon>
        <taxon>Desulfurococcales</taxon>
        <taxon>Desulfurococcaceae</taxon>
        <taxon>Ignisphaera</taxon>
    </lineage>
</organism>
<sequence>MIGIQNKYRDKPEKLRIEFEKTLDLLGLEMNDLKPLVEDLYLKRISSKLMDKEPYLVILDRHKFMDILIWHLQEIEEEILALDK</sequence>
<protein>
    <submittedName>
        <fullName evidence="1">Uncharacterized protein</fullName>
    </submittedName>
</protein>
<reference evidence="1 2" key="1">
    <citation type="submission" date="2023-05" db="EMBL/GenBank/DDBJ databases">
        <title>A new hyperthermophilic archaea 'Ignisphaera cupida' sp. nov. and description of the family 'Ignisphaeraceae' fam. nov.</title>
        <authorList>
            <person name="Podosokorskaya O.A."/>
            <person name="Elcheninov A.G."/>
            <person name="Klukina A."/>
            <person name="Merkel A.Y."/>
        </authorList>
    </citation>
    <scope>NUCLEOTIDE SEQUENCE [LARGE SCALE GENOMIC DNA]</scope>
    <source>
        <strain evidence="1 2">4213-co</strain>
    </source>
</reference>
<evidence type="ECO:0000313" key="1">
    <source>
        <dbReference type="EMBL" id="MDK6029196.1"/>
    </source>
</evidence>
<comment type="caution">
    <text evidence="1">The sequence shown here is derived from an EMBL/GenBank/DDBJ whole genome shotgun (WGS) entry which is preliminary data.</text>
</comment>